<dbReference type="GO" id="GO:0003697">
    <property type="term" value="F:single-stranded DNA binding"/>
    <property type="evidence" value="ECO:0007669"/>
    <property type="project" value="InterPro"/>
</dbReference>
<proteinExistence type="predicted"/>
<gene>
    <name evidence="3" type="ORF">NE542_03430</name>
</gene>
<reference evidence="3" key="1">
    <citation type="submission" date="2022-06" db="EMBL/GenBank/DDBJ databases">
        <title>Isolation of gut microbiota from human fecal samples.</title>
        <authorList>
            <person name="Pamer E.G."/>
            <person name="Barat B."/>
            <person name="Waligurski E."/>
            <person name="Medina S."/>
            <person name="Paddock L."/>
            <person name="Mostad J."/>
        </authorList>
    </citation>
    <scope>NUCLEOTIDE SEQUENCE</scope>
    <source>
        <strain evidence="3">DFI.6.24</strain>
    </source>
</reference>
<evidence type="ECO:0000313" key="3">
    <source>
        <dbReference type="EMBL" id="MCQ5060888.1"/>
    </source>
</evidence>
<comment type="caution">
    <text evidence="3">The sequence shown here is derived from an EMBL/GenBank/DDBJ whole genome shotgun (WGS) entry which is preliminary data.</text>
</comment>
<evidence type="ECO:0000259" key="1">
    <source>
        <dbReference type="Pfam" id="PF08401"/>
    </source>
</evidence>
<dbReference type="Proteomes" id="UP001204814">
    <property type="component" value="Unassembled WGS sequence"/>
</dbReference>
<organism evidence="3 4">
    <name type="scientific">Faecalibacillus intestinalis</name>
    <dbReference type="NCBI Taxonomy" id="1982626"/>
    <lineage>
        <taxon>Bacteria</taxon>
        <taxon>Bacillati</taxon>
        <taxon>Bacillota</taxon>
        <taxon>Erysipelotrichia</taxon>
        <taxon>Erysipelotrichales</taxon>
        <taxon>Coprobacillaceae</taxon>
        <taxon>Faecalibacillus</taxon>
    </lineage>
</organism>
<protein>
    <submittedName>
        <fullName evidence="3">Zincin-like metallopeptidase domain-containing protein</fullName>
    </submittedName>
</protein>
<dbReference type="InterPro" id="IPR041459">
    <property type="entry name" value="MPTase-PolyVal"/>
</dbReference>
<feature type="domain" description="N-terminal" evidence="1">
    <location>
        <begin position="6"/>
        <end position="132"/>
    </location>
</feature>
<sequence length="433" mass="50493">MMKMNKARQQVVELFIGCLNKGKIPWYQGFMPAEPSFNPITNTVYRNSNRFILYMNEYVNGYKDPRWMTFNQASSKGYLIKKGSKGVPIEYWSLYDNKNRKSITSAEAKRIIEEDKERSKDITYICRVYTVFNATQMEGIPLYKNQNKNIAFDEEKYEIPLSVMNDFCENTDLKMIEDDGVNTPYYQPSEDKVVVPDRHRYMDEEAFFSDTFHEIAHSTGHAKRLKRELKSRYEEKDYAVEELRAEIGSAFICNSLGIISKPNRDYLENSVAYVQSFLNVLNNNPNDLFKAIKDADGIANYVLEKGNFELKHKLGELCKEVIQEDKYKPNSITMDQLEESLKIKNIPCLDEEETAHIVNLWEQDKASIMVRVFYCFDGETITCVDNREGDLFIERFEEKDALLAYMWMTDLMSSIDCYDLLNKKEGDVLSGQQ</sequence>
<dbReference type="RefSeq" id="WP_227352007.1">
    <property type="nucleotide sequence ID" value="NZ_JAJDKX010000007.1"/>
</dbReference>
<dbReference type="Pfam" id="PF08401">
    <property type="entry name" value="ArdcN"/>
    <property type="match status" value="1"/>
</dbReference>
<evidence type="ECO:0000259" key="2">
    <source>
        <dbReference type="Pfam" id="PF18818"/>
    </source>
</evidence>
<evidence type="ECO:0000313" key="4">
    <source>
        <dbReference type="Proteomes" id="UP001204814"/>
    </source>
</evidence>
<dbReference type="Pfam" id="PF18818">
    <property type="entry name" value="MPTase-PolyVal"/>
    <property type="match status" value="1"/>
</dbReference>
<accession>A0AAP2XQC5</accession>
<name>A0AAP2XQC5_9FIRM</name>
<dbReference type="AlphaFoldDB" id="A0AAP2XQC5"/>
<feature type="domain" description="Polyvalent protein metallopeptidase" evidence="2">
    <location>
        <begin position="165"/>
        <end position="292"/>
    </location>
</feature>
<dbReference type="InterPro" id="IPR013610">
    <property type="entry name" value="ArdC_N"/>
</dbReference>
<dbReference type="EMBL" id="JANGBO010000001">
    <property type="protein sequence ID" value="MCQ5060888.1"/>
    <property type="molecule type" value="Genomic_DNA"/>
</dbReference>